<dbReference type="PANTHER" id="PTHR30050:SF4">
    <property type="entry name" value="ATP-BINDING PROTEIN RV3427C IN INSERTION SEQUENCE-RELATED"/>
    <property type="match status" value="1"/>
</dbReference>
<comment type="caution">
    <text evidence="2">The sequence shown here is derived from an EMBL/GenBank/DDBJ whole genome shotgun (WGS) entry which is preliminary data.</text>
</comment>
<dbReference type="OrthoDB" id="9773429at2"/>
<evidence type="ECO:0000313" key="3">
    <source>
        <dbReference type="Proteomes" id="UP000297729"/>
    </source>
</evidence>
<dbReference type="InterPro" id="IPR027417">
    <property type="entry name" value="P-loop_NTPase"/>
</dbReference>
<dbReference type="SUPFAM" id="SSF52540">
    <property type="entry name" value="P-loop containing nucleoside triphosphate hydrolases"/>
    <property type="match status" value="1"/>
</dbReference>
<keyword evidence="3" id="KW-1185">Reference proteome</keyword>
<dbReference type="Gene3D" id="3.40.50.300">
    <property type="entry name" value="P-loop containing nucleotide triphosphate hydrolases"/>
    <property type="match status" value="1"/>
</dbReference>
<accession>A0A4Y9S3M1</accession>
<dbReference type="AlphaFoldDB" id="A0A4Y9S3M1"/>
<evidence type="ECO:0000259" key="1">
    <source>
        <dbReference type="SMART" id="SM00382"/>
    </source>
</evidence>
<dbReference type="PANTHER" id="PTHR30050">
    <property type="entry name" value="CHROMOSOMAL REPLICATION INITIATOR PROTEIN DNAA"/>
    <property type="match status" value="1"/>
</dbReference>
<dbReference type="Proteomes" id="UP000297729">
    <property type="component" value="Unassembled WGS sequence"/>
</dbReference>
<organism evidence="2 3">
    <name type="scientific">Duganella callida</name>
    <dbReference type="NCBI Taxonomy" id="2561932"/>
    <lineage>
        <taxon>Bacteria</taxon>
        <taxon>Pseudomonadati</taxon>
        <taxon>Pseudomonadota</taxon>
        <taxon>Betaproteobacteria</taxon>
        <taxon>Burkholderiales</taxon>
        <taxon>Oxalobacteraceae</taxon>
        <taxon>Telluria group</taxon>
        <taxon>Duganella</taxon>
    </lineage>
</organism>
<dbReference type="InterPro" id="IPR002611">
    <property type="entry name" value="IstB_ATP-bd"/>
</dbReference>
<evidence type="ECO:0000313" key="2">
    <source>
        <dbReference type="EMBL" id="TFW15948.1"/>
    </source>
</evidence>
<proteinExistence type="predicted"/>
<gene>
    <name evidence="2" type="ORF">E4L98_24955</name>
</gene>
<dbReference type="InterPro" id="IPR003593">
    <property type="entry name" value="AAA+_ATPase"/>
</dbReference>
<name>A0A4Y9S3M1_9BURK</name>
<dbReference type="GO" id="GO:0005524">
    <property type="term" value="F:ATP binding"/>
    <property type="evidence" value="ECO:0007669"/>
    <property type="project" value="InterPro"/>
</dbReference>
<dbReference type="EMBL" id="SPVG01000245">
    <property type="protein sequence ID" value="TFW15948.1"/>
    <property type="molecule type" value="Genomic_DNA"/>
</dbReference>
<dbReference type="CDD" id="cd00009">
    <property type="entry name" value="AAA"/>
    <property type="match status" value="1"/>
</dbReference>
<feature type="domain" description="AAA+ ATPase" evidence="1">
    <location>
        <begin position="112"/>
        <end position="239"/>
    </location>
</feature>
<sequence length="259" mass="28315">MARSEGRQRFFSALLETCAQHGEYTSMLVGGNWSACVECTHDAEKAAVAAAQVAWRGQLAARAWDARLGRAAIPERFADRRLATYQPTCHEAAQALQVAQRYADNFGAVRRSGACLIFCGDVGTGKTHLAVGIAHEVLEQGGQAVFSSVIRAVRSVKETFSKGAGRTEAEALRDLVEPDLLILDEVGVQFGTDAEKLILFEIINGRYESRRPTIIISNLAIGELEKYLGARAVDRLREGGGKVVVFDWESYRGRREVVS</sequence>
<dbReference type="SMART" id="SM00382">
    <property type="entry name" value="AAA"/>
    <property type="match status" value="1"/>
</dbReference>
<dbReference type="RefSeq" id="WP_135204234.1">
    <property type="nucleotide sequence ID" value="NZ_SPVG01000245.1"/>
</dbReference>
<reference evidence="2 3" key="1">
    <citation type="submission" date="2019-03" db="EMBL/GenBank/DDBJ databases">
        <title>Draft Genome Sequence of Duganella callidus sp. nov., a Novel Duganella Species Isolated from Cultivated Soil.</title>
        <authorList>
            <person name="Raths R."/>
            <person name="Peta V."/>
            <person name="Bucking H."/>
        </authorList>
    </citation>
    <scope>NUCLEOTIDE SEQUENCE [LARGE SCALE GENOMIC DNA]</scope>
    <source>
        <strain evidence="2 3">DN04</strain>
    </source>
</reference>
<protein>
    <submittedName>
        <fullName evidence="2">DNA replication protein DnaC</fullName>
    </submittedName>
</protein>
<dbReference type="GO" id="GO:0006260">
    <property type="term" value="P:DNA replication"/>
    <property type="evidence" value="ECO:0007669"/>
    <property type="project" value="TreeGrafter"/>
</dbReference>
<dbReference type="Pfam" id="PF01695">
    <property type="entry name" value="IstB_IS21"/>
    <property type="match status" value="1"/>
</dbReference>